<name>A0ABD3GGE5_9MARC</name>
<dbReference type="AlphaFoldDB" id="A0ABD3GGE5"/>
<organism evidence="1 2">
    <name type="scientific">Riccia sorocarpa</name>
    <dbReference type="NCBI Taxonomy" id="122646"/>
    <lineage>
        <taxon>Eukaryota</taxon>
        <taxon>Viridiplantae</taxon>
        <taxon>Streptophyta</taxon>
        <taxon>Embryophyta</taxon>
        <taxon>Marchantiophyta</taxon>
        <taxon>Marchantiopsida</taxon>
        <taxon>Marchantiidae</taxon>
        <taxon>Marchantiales</taxon>
        <taxon>Ricciaceae</taxon>
        <taxon>Riccia</taxon>
    </lineage>
</organism>
<evidence type="ECO:0000313" key="2">
    <source>
        <dbReference type="Proteomes" id="UP001633002"/>
    </source>
</evidence>
<dbReference type="EMBL" id="JBJQOH010000007">
    <property type="protein sequence ID" value="KAL3677751.1"/>
    <property type="molecule type" value="Genomic_DNA"/>
</dbReference>
<accession>A0ABD3GGE5</accession>
<evidence type="ECO:0000313" key="1">
    <source>
        <dbReference type="EMBL" id="KAL3677751.1"/>
    </source>
</evidence>
<keyword evidence="2" id="KW-1185">Reference proteome</keyword>
<protein>
    <submittedName>
        <fullName evidence="1">Uncharacterized protein</fullName>
    </submittedName>
</protein>
<dbReference type="Proteomes" id="UP001633002">
    <property type="component" value="Unassembled WGS sequence"/>
</dbReference>
<proteinExistence type="predicted"/>
<sequence length="158" mass="17976">MCAFLTRLFRYQPSPTAANLAVTRLTNSKAPRVLQRRRRGTPIGRRRQPYGTNSVLMFLQVALSGLWWKLIVFLSQMRTLIVTVVVMERLVEEACRQEPMFLANIRTCDGKAVVEQLILPEDAAGNRMPHAVMPEPQPRDQMSLLDRVLTLFGLLAVE</sequence>
<gene>
    <name evidence="1" type="ORF">R1sor_020707</name>
</gene>
<reference evidence="1 2" key="1">
    <citation type="submission" date="2024-09" db="EMBL/GenBank/DDBJ databases">
        <title>Chromosome-scale assembly of Riccia sorocarpa.</title>
        <authorList>
            <person name="Paukszto L."/>
        </authorList>
    </citation>
    <scope>NUCLEOTIDE SEQUENCE [LARGE SCALE GENOMIC DNA]</scope>
    <source>
        <strain evidence="1">LP-2024</strain>
        <tissue evidence="1">Aerial parts of the thallus</tissue>
    </source>
</reference>
<comment type="caution">
    <text evidence="1">The sequence shown here is derived from an EMBL/GenBank/DDBJ whole genome shotgun (WGS) entry which is preliminary data.</text>
</comment>